<dbReference type="InterPro" id="IPR011421">
    <property type="entry name" value="BCNT-C"/>
</dbReference>
<evidence type="ECO:0000313" key="6">
    <source>
        <dbReference type="Proteomes" id="UP000319257"/>
    </source>
</evidence>
<keyword evidence="6" id="KW-1185">Reference proteome</keyword>
<comment type="similarity">
    <text evidence="1">Belongs to the SWC5 family.</text>
</comment>
<dbReference type="Pfam" id="PF07572">
    <property type="entry name" value="BCNT"/>
    <property type="match status" value="1"/>
</dbReference>
<evidence type="ECO:0000259" key="4">
    <source>
        <dbReference type="PROSITE" id="PS51279"/>
    </source>
</evidence>
<evidence type="ECO:0000256" key="1">
    <source>
        <dbReference type="ARBA" id="ARBA00010465"/>
    </source>
</evidence>
<evidence type="ECO:0000256" key="3">
    <source>
        <dbReference type="SAM" id="MobiDB-lite"/>
    </source>
</evidence>
<dbReference type="PANTHER" id="PTHR48407">
    <property type="entry name" value="CRANIOFACIAL DEVELOPMENT PROTEIN 1"/>
    <property type="match status" value="1"/>
</dbReference>
<feature type="compositionally biased region" description="Acidic residues" evidence="3">
    <location>
        <begin position="1"/>
        <end position="24"/>
    </location>
</feature>
<feature type="region of interest" description="Disordered" evidence="3">
    <location>
        <begin position="195"/>
        <end position="233"/>
    </location>
</feature>
<evidence type="ECO:0000313" key="5">
    <source>
        <dbReference type="EMBL" id="TPX14800.1"/>
    </source>
</evidence>
<dbReference type="AlphaFoldDB" id="A0A507BE47"/>
<dbReference type="OrthoDB" id="445677at2759"/>
<evidence type="ECO:0000256" key="2">
    <source>
        <dbReference type="ARBA" id="ARBA00019138"/>
    </source>
</evidence>
<feature type="domain" description="BCNT-C" evidence="4">
    <location>
        <begin position="255"/>
        <end position="336"/>
    </location>
</feature>
<accession>A0A507BE47</accession>
<comment type="caution">
    <text evidence="5">The sequence shown here is derived from an EMBL/GenBank/DDBJ whole genome shotgun (WGS) entry which is preliminary data.</text>
</comment>
<feature type="region of interest" description="Disordered" evidence="3">
    <location>
        <begin position="1"/>
        <end position="123"/>
    </location>
</feature>
<organism evidence="5 6">
    <name type="scientific">Thyridium curvatum</name>
    <dbReference type="NCBI Taxonomy" id="1093900"/>
    <lineage>
        <taxon>Eukaryota</taxon>
        <taxon>Fungi</taxon>
        <taxon>Dikarya</taxon>
        <taxon>Ascomycota</taxon>
        <taxon>Pezizomycotina</taxon>
        <taxon>Sordariomycetes</taxon>
        <taxon>Sordariomycetidae</taxon>
        <taxon>Thyridiales</taxon>
        <taxon>Thyridiaceae</taxon>
        <taxon>Thyridium</taxon>
    </lineage>
</organism>
<dbReference type="GeneID" id="41972642"/>
<proteinExistence type="inferred from homology"/>
<gene>
    <name evidence="5" type="ORF">E0L32_005195</name>
</gene>
<protein>
    <recommendedName>
        <fullName evidence="2">SWR1-complex protein 5</fullName>
    </recommendedName>
</protein>
<dbReference type="STRING" id="1093900.A0A507BE47"/>
<dbReference type="InterPro" id="IPR027124">
    <property type="entry name" value="Swc5/CFDP1/2"/>
</dbReference>
<sequence>MPLEPPVDDEEYASSEDSDFAPDDAQERASSAGSDDEAGDATDAQAPGKRKRGAGDAEAEDAGFENSGDEAIIEKAKKRRKRGKHAEGGNADEEGGEGGLIKTRSQRAQEKAERKAAVATGPVTIDVDAVWAQMLAGNAAKTSPDQPPQDAHGQAAGSKAGQAPGADAESGAAKIDAAEPSEMVKIKRTYNFAGKVHTEEKLVPRDSAEAKLYLESQGENGTPDESEDPTRRLPRRAFRSVFEPVIDSQLLQRSDLNLGMMMRLQAREQAKDAKKLNVVEKSRMDWAGYVDKEGIKDELALAGKSKGAYSERQQFLARSEAIREEEARRARLAGKA</sequence>
<name>A0A507BE47_9PEZI</name>
<dbReference type="PANTHER" id="PTHR48407:SF1">
    <property type="entry name" value="CRANIOFACIAL DEVELOPMENT PROTEIN 1"/>
    <property type="match status" value="1"/>
</dbReference>
<dbReference type="InParanoid" id="A0A507BE47"/>
<dbReference type="GO" id="GO:0000812">
    <property type="term" value="C:Swr1 complex"/>
    <property type="evidence" value="ECO:0007669"/>
    <property type="project" value="TreeGrafter"/>
</dbReference>
<feature type="compositionally biased region" description="Basic and acidic residues" evidence="3">
    <location>
        <begin position="107"/>
        <end position="116"/>
    </location>
</feature>
<feature type="compositionally biased region" description="Basic and acidic residues" evidence="3">
    <location>
        <begin position="196"/>
        <end position="209"/>
    </location>
</feature>
<dbReference type="FunCoup" id="A0A507BE47">
    <property type="interactions" value="420"/>
</dbReference>
<feature type="region of interest" description="Disordered" evidence="3">
    <location>
        <begin position="138"/>
        <end position="180"/>
    </location>
</feature>
<reference evidence="5 6" key="1">
    <citation type="submission" date="2019-06" db="EMBL/GenBank/DDBJ databases">
        <title>Draft genome sequence of the filamentous fungus Phialemoniopsis curvata isolated from diesel fuel.</title>
        <authorList>
            <person name="Varaljay V.A."/>
            <person name="Lyon W.J."/>
            <person name="Crouch A.L."/>
            <person name="Drake C.E."/>
            <person name="Hollomon J.M."/>
            <person name="Nadeau L.J."/>
            <person name="Nunn H.S."/>
            <person name="Stevenson B.S."/>
            <person name="Bojanowski C.L."/>
            <person name="Crookes-Goodson W.J."/>
        </authorList>
    </citation>
    <scope>NUCLEOTIDE SEQUENCE [LARGE SCALE GENOMIC DNA]</scope>
    <source>
        <strain evidence="5 6">D216</strain>
    </source>
</reference>
<dbReference type="PROSITE" id="PS51279">
    <property type="entry name" value="BCNT_C"/>
    <property type="match status" value="1"/>
</dbReference>
<dbReference type="EMBL" id="SKBQ01000026">
    <property type="protein sequence ID" value="TPX14800.1"/>
    <property type="molecule type" value="Genomic_DNA"/>
</dbReference>
<dbReference type="RefSeq" id="XP_030996511.1">
    <property type="nucleotide sequence ID" value="XM_031139690.1"/>
</dbReference>
<dbReference type="Proteomes" id="UP000319257">
    <property type="component" value="Unassembled WGS sequence"/>
</dbReference>